<feature type="region of interest" description="Disordered" evidence="1">
    <location>
        <begin position="50"/>
        <end position="76"/>
    </location>
</feature>
<dbReference type="AlphaFoldDB" id="A9DE49"/>
<keyword evidence="3" id="KW-1185">Reference proteome</keyword>
<dbReference type="InterPro" id="IPR007263">
    <property type="entry name" value="DCC1-like"/>
</dbReference>
<evidence type="ECO:0000313" key="3">
    <source>
        <dbReference type="Proteomes" id="UP000004291"/>
    </source>
</evidence>
<name>A9DE49_HOEPD</name>
<accession>A9DE49</accession>
<dbReference type="eggNOG" id="COG3011">
    <property type="taxonomic scope" value="Bacteria"/>
</dbReference>
<evidence type="ECO:0000313" key="2">
    <source>
        <dbReference type="EMBL" id="EDQ31964.2"/>
    </source>
</evidence>
<reference evidence="2 3" key="2">
    <citation type="submission" date="2012-06" db="EMBL/GenBank/DDBJ databases">
        <authorList>
            <person name="Fiebig A."/>
        </authorList>
    </citation>
    <scope>NUCLEOTIDE SEQUENCE [LARGE SCALE GENOMIC DNA]</scope>
    <source>
        <strain evidence="2 3">DFL-43</strain>
    </source>
</reference>
<protein>
    <recommendedName>
        <fullName evidence="4">Thiol-disulfide oxidoreductase DCC</fullName>
    </recommendedName>
</protein>
<dbReference type="STRING" id="411684.HPDFL43_13405"/>
<proteinExistence type="predicted"/>
<dbReference type="Proteomes" id="UP000004291">
    <property type="component" value="Chromosome"/>
</dbReference>
<gene>
    <name evidence="2" type="ORF">HPDFL43_13405</name>
</gene>
<evidence type="ECO:0000256" key="1">
    <source>
        <dbReference type="SAM" id="MobiDB-lite"/>
    </source>
</evidence>
<organism evidence="2 3">
    <name type="scientific">Hoeflea phototrophica (strain DSM 17068 / NCIMB 14078 / DFL-43)</name>
    <dbReference type="NCBI Taxonomy" id="411684"/>
    <lineage>
        <taxon>Bacteria</taxon>
        <taxon>Pseudomonadati</taxon>
        <taxon>Pseudomonadota</taxon>
        <taxon>Alphaproteobacteria</taxon>
        <taxon>Hyphomicrobiales</taxon>
        <taxon>Rhizobiaceae</taxon>
        <taxon>Hoeflea</taxon>
    </lineage>
</organism>
<evidence type="ECO:0008006" key="4">
    <source>
        <dbReference type="Google" id="ProtNLM"/>
    </source>
</evidence>
<dbReference type="GO" id="GO:0015035">
    <property type="term" value="F:protein-disulfide reductase activity"/>
    <property type="evidence" value="ECO:0007669"/>
    <property type="project" value="InterPro"/>
</dbReference>
<reference evidence="2 3" key="1">
    <citation type="submission" date="2007-10" db="EMBL/GenBank/DDBJ databases">
        <authorList>
            <person name="Wagner-Dobler I."/>
            <person name="Ferriera S."/>
            <person name="Johnson J."/>
            <person name="Kravitz S."/>
            <person name="Beeson K."/>
            <person name="Sutton G."/>
            <person name="Rogers Y.-H."/>
            <person name="Friedman R."/>
            <person name="Frazier M."/>
            <person name="Venter J.C."/>
        </authorList>
    </citation>
    <scope>NUCLEOTIDE SEQUENCE [LARGE SCALE GENOMIC DNA]</scope>
    <source>
        <strain evidence="2 3">DFL-43</strain>
    </source>
</reference>
<sequence length="140" mass="16077">MQSMKNLTPLTVWYDGECPVCRQEVTLYSRMDRHDLINWVDIGALDDTELPPGKSRDDLLGRFHTRPQSAGSDRPDNKDGYLIGVDAFAAIWQRLPWLRRGAFLFHTPGIRQLAKLGYLGFLKWQRGHRARREAVAKAIT</sequence>
<dbReference type="EMBL" id="ABIA03000004">
    <property type="protein sequence ID" value="EDQ31964.2"/>
    <property type="molecule type" value="Genomic_DNA"/>
</dbReference>
<dbReference type="HOGENOM" id="CLU_086500_3_2_5"/>
<dbReference type="Pfam" id="PF04134">
    <property type="entry name" value="DCC1-like"/>
    <property type="match status" value="1"/>
</dbReference>
<comment type="caution">
    <text evidence="2">The sequence shown here is derived from an EMBL/GenBank/DDBJ whole genome shotgun (WGS) entry which is preliminary data.</text>
</comment>